<keyword evidence="3" id="KW-0745">Spermidine biosynthesis</keyword>
<dbReference type="GO" id="GO:0006527">
    <property type="term" value="P:L-arginine catabolic process"/>
    <property type="evidence" value="ECO:0007669"/>
    <property type="project" value="InterPro"/>
</dbReference>
<keyword evidence="3" id="KW-0210">Decarboxylase</keyword>
<accession>A0A8K0VR63</accession>
<dbReference type="EMBL" id="JAGMVJ010000038">
    <property type="protein sequence ID" value="KAH7066542.1"/>
    <property type="molecule type" value="Genomic_DNA"/>
</dbReference>
<comment type="pathway">
    <text evidence="3">Amine and polyamine biosynthesis; agmatine biosynthesis; agmatine from L-arginine: step 1/1.</text>
</comment>
<proteinExistence type="inferred from homology"/>
<dbReference type="UniPathway" id="UPA00186">
    <property type="reaction ID" value="UER00284"/>
</dbReference>
<keyword evidence="7" id="KW-1185">Reference proteome</keyword>
<comment type="cofactor">
    <cofactor evidence="1 3">
        <name>pyridoxal 5'-phosphate</name>
        <dbReference type="ChEBI" id="CHEBI:597326"/>
    </cofactor>
</comment>
<comment type="similarity">
    <text evidence="3">Belongs to the Orn/Lys/Arg decarboxylase class-II family. SpeA subfamily.</text>
</comment>
<comment type="cofactor">
    <cofactor evidence="3">
        <name>Mg(2+)</name>
        <dbReference type="ChEBI" id="CHEBI:18420"/>
    </cofactor>
</comment>
<dbReference type="Proteomes" id="UP000813461">
    <property type="component" value="Unassembled WGS sequence"/>
</dbReference>
<dbReference type="GO" id="GO:0008295">
    <property type="term" value="P:spermidine biosynthetic process"/>
    <property type="evidence" value="ECO:0007669"/>
    <property type="project" value="UniProtKB-KW"/>
</dbReference>
<dbReference type="GO" id="GO:0033388">
    <property type="term" value="P:putrescine biosynthetic process from arginine"/>
    <property type="evidence" value="ECO:0007669"/>
    <property type="project" value="TreeGrafter"/>
</dbReference>
<evidence type="ECO:0000256" key="4">
    <source>
        <dbReference type="SAM" id="MobiDB-lite"/>
    </source>
</evidence>
<dbReference type="InterPro" id="IPR002985">
    <property type="entry name" value="Arg_decrbxlase"/>
</dbReference>
<dbReference type="Pfam" id="PF02784">
    <property type="entry name" value="Orn_Arg_deC_N"/>
    <property type="match status" value="1"/>
</dbReference>
<dbReference type="PANTHER" id="PTHR43295">
    <property type="entry name" value="ARGININE DECARBOXYLASE"/>
    <property type="match status" value="1"/>
</dbReference>
<evidence type="ECO:0000256" key="3">
    <source>
        <dbReference type="RuleBase" id="RU003740"/>
    </source>
</evidence>
<dbReference type="Gene3D" id="3.20.20.10">
    <property type="entry name" value="Alanine racemase"/>
    <property type="match status" value="1"/>
</dbReference>
<name>A0A8K0VR63_9PLEO</name>
<evidence type="ECO:0000313" key="7">
    <source>
        <dbReference type="Proteomes" id="UP000813461"/>
    </source>
</evidence>
<dbReference type="InterPro" id="IPR029066">
    <property type="entry name" value="PLP-binding_barrel"/>
</dbReference>
<dbReference type="SUPFAM" id="SSF50621">
    <property type="entry name" value="Alanine racemase C-terminal domain-like"/>
    <property type="match status" value="1"/>
</dbReference>
<sequence>MYTFLFDQTPPDSPQLEPSVASSDDCHEHLLDKMILPLHLPVQTEEPNIDECVQEPECISLEFIVESDELLWHNVPLMNLIARYGTPLKLTYMPSISAQIQHAKSSFKRALRRHAYQGRYTYCYPTKSSHFRFVLDEVLRNDVHLETSSTFDISIVRELYQTGKIDKRTCIICNGHKQKLYTDQIGELIEDGFNVIPVIDSLREIEAYTETATDTVHVGIRIAIDEPRSLPFRTSRLGVRYSEVSTLYRTRIHNDSKLKLKMLHFFVESGIRDCAYFWSELSCFVYKYCELRKICADLDSINIGGGLPNSRSLGFKYDFGAIIDRIVGMIASICDRHSIPVPHLFTEFGSYTVGESGATFYEVTEQKQQNAKELWYMIDGSFITQLPDIWALKQHFICLPLNNWSNAHRKVMLGGLTCDSKDYYPSGDDSTGVNLPTFDRERQKQYIGFFHTGAYQEALGGYGGISHCLIPAPAHVLVEKNSEGRLSHCQFRPQQDSRDMFRHLGYTSPSTPS</sequence>
<feature type="region of interest" description="Disordered" evidence="4">
    <location>
        <begin position="1"/>
        <end position="22"/>
    </location>
</feature>
<keyword evidence="3" id="KW-0460">Magnesium</keyword>
<dbReference type="EC" id="4.1.1.19" evidence="3"/>
<reference evidence="6" key="1">
    <citation type="journal article" date="2021" name="Nat. Commun.">
        <title>Genetic determinants of endophytism in the Arabidopsis root mycobiome.</title>
        <authorList>
            <person name="Mesny F."/>
            <person name="Miyauchi S."/>
            <person name="Thiergart T."/>
            <person name="Pickel B."/>
            <person name="Atanasova L."/>
            <person name="Karlsson M."/>
            <person name="Huettel B."/>
            <person name="Barry K.W."/>
            <person name="Haridas S."/>
            <person name="Chen C."/>
            <person name="Bauer D."/>
            <person name="Andreopoulos W."/>
            <person name="Pangilinan J."/>
            <person name="LaButti K."/>
            <person name="Riley R."/>
            <person name="Lipzen A."/>
            <person name="Clum A."/>
            <person name="Drula E."/>
            <person name="Henrissat B."/>
            <person name="Kohler A."/>
            <person name="Grigoriev I.V."/>
            <person name="Martin F.M."/>
            <person name="Hacquard S."/>
        </authorList>
    </citation>
    <scope>NUCLEOTIDE SEQUENCE</scope>
    <source>
        <strain evidence="6">MPI-SDFR-AT-0120</strain>
    </source>
</reference>
<dbReference type="InterPro" id="IPR009006">
    <property type="entry name" value="Ala_racemase/Decarboxylase_C"/>
</dbReference>
<comment type="catalytic activity">
    <reaction evidence="3">
        <text>L-arginine + H(+) = agmatine + CO2</text>
        <dbReference type="Rhea" id="RHEA:17641"/>
        <dbReference type="ChEBI" id="CHEBI:15378"/>
        <dbReference type="ChEBI" id="CHEBI:16526"/>
        <dbReference type="ChEBI" id="CHEBI:32682"/>
        <dbReference type="ChEBI" id="CHEBI:58145"/>
        <dbReference type="EC" id="4.1.1.19"/>
    </reaction>
</comment>
<dbReference type="Gene3D" id="2.40.37.10">
    <property type="entry name" value="Lyase, Ornithine Decarboxylase, Chain A, domain 1"/>
    <property type="match status" value="1"/>
</dbReference>
<keyword evidence="2 3" id="KW-0663">Pyridoxal phosphate</keyword>
<feature type="domain" description="Orn/DAP/Arg decarboxylase 2 N-terminal" evidence="5">
    <location>
        <begin position="105"/>
        <end position="353"/>
    </location>
</feature>
<evidence type="ECO:0000313" key="6">
    <source>
        <dbReference type="EMBL" id="KAH7066542.1"/>
    </source>
</evidence>
<dbReference type="GO" id="GO:0008792">
    <property type="term" value="F:arginine decarboxylase activity"/>
    <property type="evidence" value="ECO:0007669"/>
    <property type="project" value="UniProtKB-EC"/>
</dbReference>
<evidence type="ECO:0000259" key="5">
    <source>
        <dbReference type="Pfam" id="PF02784"/>
    </source>
</evidence>
<protein>
    <recommendedName>
        <fullName evidence="3">Arginine decarboxylase</fullName>
        <ecNumber evidence="3">4.1.1.19</ecNumber>
    </recommendedName>
</protein>
<dbReference type="PANTHER" id="PTHR43295:SF9">
    <property type="entry name" value="BIOSYNTHETIC ARGININE DECARBOXYLASE"/>
    <property type="match status" value="1"/>
</dbReference>
<gene>
    <name evidence="6" type="ORF">FB567DRAFT_260734</name>
</gene>
<dbReference type="OrthoDB" id="3717802at2759"/>
<evidence type="ECO:0000256" key="1">
    <source>
        <dbReference type="ARBA" id="ARBA00001933"/>
    </source>
</evidence>
<evidence type="ECO:0000256" key="2">
    <source>
        <dbReference type="ARBA" id="ARBA00022898"/>
    </source>
</evidence>
<dbReference type="SUPFAM" id="SSF51419">
    <property type="entry name" value="PLP-binding barrel"/>
    <property type="match status" value="1"/>
</dbReference>
<keyword evidence="3" id="KW-0456">Lyase</keyword>
<dbReference type="InterPro" id="IPR022644">
    <property type="entry name" value="De-COase2_N"/>
</dbReference>
<comment type="caution">
    <text evidence="6">The sequence shown here is derived from an EMBL/GenBank/DDBJ whole genome shotgun (WGS) entry which is preliminary data.</text>
</comment>
<organism evidence="6 7">
    <name type="scientific">Paraphoma chrysanthemicola</name>
    <dbReference type="NCBI Taxonomy" id="798071"/>
    <lineage>
        <taxon>Eukaryota</taxon>
        <taxon>Fungi</taxon>
        <taxon>Dikarya</taxon>
        <taxon>Ascomycota</taxon>
        <taxon>Pezizomycotina</taxon>
        <taxon>Dothideomycetes</taxon>
        <taxon>Pleosporomycetidae</taxon>
        <taxon>Pleosporales</taxon>
        <taxon>Pleosporineae</taxon>
        <taxon>Phaeosphaeriaceae</taxon>
        <taxon>Paraphoma</taxon>
    </lineage>
</organism>
<dbReference type="AlphaFoldDB" id="A0A8K0VR63"/>